<keyword evidence="4" id="KW-1185">Reference proteome</keyword>
<dbReference type="RefSeq" id="WP_125464574.1">
    <property type="nucleotide sequence ID" value="NZ_CP034337.1"/>
</dbReference>
<accession>A0ABN5TH61</accession>
<organism evidence="3 4">
    <name type="scientific">Pseudomonas oryziphila</name>
    <dbReference type="NCBI Taxonomy" id="2894079"/>
    <lineage>
        <taxon>Bacteria</taxon>
        <taxon>Pseudomonadati</taxon>
        <taxon>Pseudomonadota</taxon>
        <taxon>Gammaproteobacteria</taxon>
        <taxon>Pseudomonadales</taxon>
        <taxon>Pseudomonadaceae</taxon>
        <taxon>Pseudomonas</taxon>
    </lineage>
</organism>
<feature type="region of interest" description="Disordered" evidence="1">
    <location>
        <begin position="99"/>
        <end position="119"/>
    </location>
</feature>
<dbReference type="InterPro" id="IPR031893">
    <property type="entry name" value="Phage_tail_APC"/>
</dbReference>
<dbReference type="Proteomes" id="UP000272622">
    <property type="component" value="Chromosome"/>
</dbReference>
<evidence type="ECO:0000256" key="1">
    <source>
        <dbReference type="SAM" id="MobiDB-lite"/>
    </source>
</evidence>
<reference evidence="3 4" key="1">
    <citation type="submission" date="2018-12" db="EMBL/GenBank/DDBJ databases">
        <authorList>
            <person name="Li S."/>
            <person name="Yang R."/>
            <person name="Chen G."/>
            <person name="Zou L."/>
            <person name="Zhang C."/>
            <person name="Chen Y."/>
            <person name="Liu Z."/>
            <person name="Li Y."/>
            <person name="Yan Y."/>
            <person name="Huang M."/>
            <person name="Chen T."/>
        </authorList>
    </citation>
    <scope>NUCLEOTIDE SEQUENCE [LARGE SCALE GENOMIC DNA]</scope>
    <source>
        <strain evidence="3 4">2014</strain>
    </source>
</reference>
<sequence>MPFVQRDDSGRVCGRFANRQEGYAEEWLNDDHLDLIAPDGELQANNERAWRDSALAAVMWLRDRHRDQVEGGAATTLTAEQFQELLAYMQALRDWPQSEAFPDSAQRPVAPSWIAEQSQ</sequence>
<evidence type="ECO:0000313" key="3">
    <source>
        <dbReference type="EMBL" id="AZL74515.1"/>
    </source>
</evidence>
<proteinExistence type="predicted"/>
<dbReference type="EMBL" id="CP034337">
    <property type="protein sequence ID" value="AZL74515.1"/>
    <property type="molecule type" value="Genomic_DNA"/>
</dbReference>
<feature type="domain" description="Phage tail assembly chaperone-like" evidence="2">
    <location>
        <begin position="45"/>
        <end position="111"/>
    </location>
</feature>
<gene>
    <name evidence="3" type="ORF">EI693_16135</name>
</gene>
<evidence type="ECO:0000313" key="4">
    <source>
        <dbReference type="Proteomes" id="UP000272622"/>
    </source>
</evidence>
<protein>
    <recommendedName>
        <fullName evidence="2">Phage tail assembly chaperone-like domain-containing protein</fullName>
    </recommendedName>
</protein>
<evidence type="ECO:0000259" key="2">
    <source>
        <dbReference type="Pfam" id="PF16778"/>
    </source>
</evidence>
<name>A0ABN5TH61_9PSED</name>
<dbReference type="Pfam" id="PF16778">
    <property type="entry name" value="Phage_tail_APC"/>
    <property type="match status" value="1"/>
</dbReference>